<evidence type="ECO:0000313" key="2">
    <source>
        <dbReference type="EMBL" id="MPL95282.1"/>
    </source>
</evidence>
<feature type="compositionally biased region" description="Basic and acidic residues" evidence="1">
    <location>
        <begin position="68"/>
        <end position="78"/>
    </location>
</feature>
<evidence type="ECO:0000256" key="1">
    <source>
        <dbReference type="SAM" id="MobiDB-lite"/>
    </source>
</evidence>
<proteinExistence type="predicted"/>
<accession>A0A644VXS0</accession>
<feature type="compositionally biased region" description="Basic and acidic residues" evidence="1">
    <location>
        <begin position="46"/>
        <end position="57"/>
    </location>
</feature>
<dbReference type="EMBL" id="VSSQ01000461">
    <property type="protein sequence ID" value="MPL95282.1"/>
    <property type="molecule type" value="Genomic_DNA"/>
</dbReference>
<protein>
    <submittedName>
        <fullName evidence="2">Uncharacterized protein</fullName>
    </submittedName>
</protein>
<feature type="region of interest" description="Disordered" evidence="1">
    <location>
        <begin position="44"/>
        <end position="78"/>
    </location>
</feature>
<dbReference type="AlphaFoldDB" id="A0A644VXS0"/>
<reference evidence="2" key="1">
    <citation type="submission" date="2019-08" db="EMBL/GenBank/DDBJ databases">
        <authorList>
            <person name="Kucharzyk K."/>
            <person name="Murdoch R.W."/>
            <person name="Higgins S."/>
            <person name="Loffler F."/>
        </authorList>
    </citation>
    <scope>NUCLEOTIDE SEQUENCE</scope>
</reference>
<name>A0A644VXS0_9ZZZZ</name>
<sequence length="78" mass="8481">MKHRLLEVLDVVELRGDEIPCLAHFPRDFGVASLVGLEESVASEAPEVKSDGQKNEKQQFQGGAGAGEIHRTILPEIS</sequence>
<organism evidence="2">
    <name type="scientific">bioreactor metagenome</name>
    <dbReference type="NCBI Taxonomy" id="1076179"/>
    <lineage>
        <taxon>unclassified sequences</taxon>
        <taxon>metagenomes</taxon>
        <taxon>ecological metagenomes</taxon>
    </lineage>
</organism>
<gene>
    <name evidence="2" type="ORF">SDC9_41452</name>
</gene>
<comment type="caution">
    <text evidence="2">The sequence shown here is derived from an EMBL/GenBank/DDBJ whole genome shotgun (WGS) entry which is preliminary data.</text>
</comment>